<gene>
    <name evidence="2" type="ORF">NCTC11685_02588</name>
</gene>
<evidence type="ECO:0000313" key="2">
    <source>
        <dbReference type="EMBL" id="STV79269.1"/>
    </source>
</evidence>
<dbReference type="InterPro" id="IPR019286">
    <property type="entry name" value="DUF2339_TM"/>
</dbReference>
<keyword evidence="1" id="KW-0472">Membrane</keyword>
<name>A0A7H4N6A4_9ENTR</name>
<organism evidence="2 3">
    <name type="scientific">Klebsiella michiganensis</name>
    <dbReference type="NCBI Taxonomy" id="1134687"/>
    <lineage>
        <taxon>Bacteria</taxon>
        <taxon>Pseudomonadati</taxon>
        <taxon>Pseudomonadota</taxon>
        <taxon>Gammaproteobacteria</taxon>
        <taxon>Enterobacterales</taxon>
        <taxon>Enterobacteriaceae</taxon>
        <taxon>Klebsiella/Raoultella group</taxon>
        <taxon>Klebsiella</taxon>
    </lineage>
</organism>
<dbReference type="AlphaFoldDB" id="A0A7H4N6A4"/>
<feature type="transmembrane region" description="Helical" evidence="1">
    <location>
        <begin position="72"/>
        <end position="90"/>
    </location>
</feature>
<feature type="transmembrane region" description="Helical" evidence="1">
    <location>
        <begin position="20"/>
        <end position="42"/>
    </location>
</feature>
<feature type="transmembrane region" description="Helical" evidence="1">
    <location>
        <begin position="49"/>
        <end position="66"/>
    </location>
</feature>
<proteinExistence type="predicted"/>
<keyword evidence="1" id="KW-1133">Transmembrane helix</keyword>
<dbReference type="EMBL" id="UGMS01000001">
    <property type="protein sequence ID" value="STV79269.1"/>
    <property type="molecule type" value="Genomic_DNA"/>
</dbReference>
<keyword evidence="1" id="KW-0812">Transmembrane</keyword>
<reference evidence="2 3" key="1">
    <citation type="submission" date="2018-06" db="EMBL/GenBank/DDBJ databases">
        <authorList>
            <consortium name="Pathogen Informatics"/>
            <person name="Doyle S."/>
        </authorList>
    </citation>
    <scope>NUCLEOTIDE SEQUENCE [LARGE SCALE GENOMIC DNA]</scope>
    <source>
        <strain evidence="2 3">NCTC11685</strain>
    </source>
</reference>
<evidence type="ECO:0000256" key="1">
    <source>
        <dbReference type="SAM" id="Phobius"/>
    </source>
</evidence>
<protein>
    <submittedName>
        <fullName evidence="2">Predicted membrane protein</fullName>
    </submittedName>
</protein>
<accession>A0A7H4N6A4</accession>
<dbReference type="PANTHER" id="PTHR38434:SF1">
    <property type="entry name" value="BLL2549 PROTEIN"/>
    <property type="match status" value="1"/>
</dbReference>
<dbReference type="Proteomes" id="UP000254863">
    <property type="component" value="Unassembled WGS sequence"/>
</dbReference>
<evidence type="ECO:0000313" key="3">
    <source>
        <dbReference type="Proteomes" id="UP000254863"/>
    </source>
</evidence>
<feature type="transmembrane region" description="Helical" evidence="1">
    <location>
        <begin position="97"/>
        <end position="115"/>
    </location>
</feature>
<dbReference type="PANTHER" id="PTHR38434">
    <property type="entry name" value="BLL2549 PROTEIN"/>
    <property type="match status" value="1"/>
</dbReference>
<sequence>MGQRGALYLTVFGAFRLWQMLPMTLAFALLVVICAASVGLAIVQKALSLAMLASLGGYLAPLLLSTGGGSHVASFSFYLLLSVGILTISIRQHWRELNLLGLLFTFGVGGLWGLNDYRPEYYLSCQLFLIANTIYFWRVERGAVAAGAGKG</sequence>
<comment type="caution">
    <text evidence="2">The sequence shown here is derived from an EMBL/GenBank/DDBJ whole genome shotgun (WGS) entry which is preliminary data.</text>
</comment>
<dbReference type="Pfam" id="PF10101">
    <property type="entry name" value="DUF2339"/>
    <property type="match status" value="1"/>
</dbReference>